<evidence type="ECO:0000256" key="1">
    <source>
        <dbReference type="ARBA" id="ARBA00000085"/>
    </source>
</evidence>
<dbReference type="InterPro" id="IPR036890">
    <property type="entry name" value="HATPase_C_sf"/>
</dbReference>
<comment type="catalytic activity">
    <reaction evidence="1">
        <text>ATP + protein L-histidine = ADP + protein N-phospho-L-histidine.</text>
        <dbReference type="EC" id="2.7.13.3"/>
    </reaction>
</comment>
<dbReference type="Gene3D" id="3.30.565.10">
    <property type="entry name" value="Histidine kinase-like ATPase, C-terminal domain"/>
    <property type="match status" value="1"/>
</dbReference>
<comment type="caution">
    <text evidence="12">The sequence shown here is derived from an EMBL/GenBank/DDBJ whole genome shotgun (WGS) entry which is preliminary data.</text>
</comment>
<dbReference type="Gene3D" id="1.20.5.1930">
    <property type="match status" value="1"/>
</dbReference>
<evidence type="ECO:0000313" key="12">
    <source>
        <dbReference type="EMBL" id="MFC6879183.1"/>
    </source>
</evidence>
<keyword evidence="9" id="KW-0472">Membrane</keyword>
<dbReference type="PANTHER" id="PTHR24421">
    <property type="entry name" value="NITRATE/NITRITE SENSOR PROTEIN NARX-RELATED"/>
    <property type="match status" value="1"/>
</dbReference>
<reference evidence="13" key="1">
    <citation type="journal article" date="2019" name="Int. J. Syst. Evol. Microbiol.">
        <title>The Global Catalogue of Microorganisms (GCM) 10K type strain sequencing project: providing services to taxonomists for standard genome sequencing and annotation.</title>
        <authorList>
            <consortium name="The Broad Institute Genomics Platform"/>
            <consortium name="The Broad Institute Genome Sequencing Center for Infectious Disease"/>
            <person name="Wu L."/>
            <person name="Ma J."/>
        </authorList>
    </citation>
    <scope>NUCLEOTIDE SEQUENCE [LARGE SCALE GENOMIC DNA]</scope>
    <source>
        <strain evidence="13">JCM 3369</strain>
    </source>
</reference>
<keyword evidence="4" id="KW-0808">Transferase</keyword>
<accession>A0ABW2CBN6</accession>
<evidence type="ECO:0000259" key="10">
    <source>
        <dbReference type="Pfam" id="PF02518"/>
    </source>
</evidence>
<evidence type="ECO:0000256" key="5">
    <source>
        <dbReference type="ARBA" id="ARBA00022741"/>
    </source>
</evidence>
<feature type="domain" description="Signal transduction histidine kinase subgroup 3 dimerisation and phosphoacceptor" evidence="11">
    <location>
        <begin position="200"/>
        <end position="265"/>
    </location>
</feature>
<feature type="transmembrane region" description="Helical" evidence="9">
    <location>
        <begin position="93"/>
        <end position="116"/>
    </location>
</feature>
<evidence type="ECO:0000259" key="11">
    <source>
        <dbReference type="Pfam" id="PF07730"/>
    </source>
</evidence>
<feature type="transmembrane region" description="Helical" evidence="9">
    <location>
        <begin position="32"/>
        <end position="55"/>
    </location>
</feature>
<keyword evidence="13" id="KW-1185">Reference proteome</keyword>
<feature type="transmembrane region" description="Helical" evidence="9">
    <location>
        <begin position="61"/>
        <end position="81"/>
    </location>
</feature>
<dbReference type="SUPFAM" id="SSF55874">
    <property type="entry name" value="ATPase domain of HSP90 chaperone/DNA topoisomerase II/histidine kinase"/>
    <property type="match status" value="1"/>
</dbReference>
<name>A0ABW2CBN6_9ACTN</name>
<evidence type="ECO:0000256" key="2">
    <source>
        <dbReference type="ARBA" id="ARBA00012438"/>
    </source>
</evidence>
<keyword evidence="9" id="KW-0812">Transmembrane</keyword>
<keyword evidence="9" id="KW-1133">Transmembrane helix</keyword>
<keyword evidence="3" id="KW-0597">Phosphoprotein</keyword>
<proteinExistence type="predicted"/>
<keyword evidence="6 12" id="KW-0418">Kinase</keyword>
<evidence type="ECO:0000256" key="3">
    <source>
        <dbReference type="ARBA" id="ARBA00022553"/>
    </source>
</evidence>
<dbReference type="InterPro" id="IPR011712">
    <property type="entry name" value="Sig_transdc_His_kin_sub3_dim/P"/>
</dbReference>
<gene>
    <name evidence="12" type="ORF">ACFQKB_05315</name>
</gene>
<feature type="transmembrane region" description="Helical" evidence="9">
    <location>
        <begin position="147"/>
        <end position="168"/>
    </location>
</feature>
<keyword evidence="7" id="KW-0067">ATP-binding</keyword>
<evidence type="ECO:0000256" key="4">
    <source>
        <dbReference type="ARBA" id="ARBA00022679"/>
    </source>
</evidence>
<dbReference type="Proteomes" id="UP001596380">
    <property type="component" value="Unassembled WGS sequence"/>
</dbReference>
<dbReference type="RefSeq" id="WP_160823868.1">
    <property type="nucleotide sequence ID" value="NZ_JBHSXE010000001.1"/>
</dbReference>
<protein>
    <recommendedName>
        <fullName evidence="2">histidine kinase</fullName>
        <ecNumber evidence="2">2.7.13.3</ecNumber>
    </recommendedName>
</protein>
<evidence type="ECO:0000256" key="6">
    <source>
        <dbReference type="ARBA" id="ARBA00022777"/>
    </source>
</evidence>
<keyword evidence="5" id="KW-0547">Nucleotide-binding</keyword>
<dbReference type="CDD" id="cd16917">
    <property type="entry name" value="HATPase_UhpB-NarQ-NarX-like"/>
    <property type="match status" value="1"/>
</dbReference>
<sequence>MGGRSKWEAVERSLLLPSALREDGTRRSFRDWCVDAACALVACGIAAGTLAGEYFTTARPAAGWLALDAAAGVLAPLALLFRRRWPVRVAVGLVLVSAVARTAGFPAGVAAFGVALRCRTRTAVAVAALLACASVCDVAVRQRGVGGAATVAAVVLLCTAVLLAGLFARARRDLVLALRDRALRAEADQWRRAEEARQGERVRMAREMHDALGHRITVMSLHAGALAFRPDAPAEEVARSAEILRSASHDALVELREVIGVLRGRDAGRDPGPSGPRPTLAAARDLIDEARRAGDAVVLDAFPDTLDGVPEPVRRDAYRVLQEALTNARKHAPGLPVTVRVVREDGGIRVTADNPLPGPGRSRAMPGGGFGLVGLAERAALAGGRLEHGPRPGGVFRLSAWLPFEA</sequence>
<evidence type="ECO:0000256" key="9">
    <source>
        <dbReference type="SAM" id="Phobius"/>
    </source>
</evidence>
<dbReference type="GO" id="GO:0016301">
    <property type="term" value="F:kinase activity"/>
    <property type="evidence" value="ECO:0007669"/>
    <property type="project" value="UniProtKB-KW"/>
</dbReference>
<dbReference type="InterPro" id="IPR003594">
    <property type="entry name" value="HATPase_dom"/>
</dbReference>
<evidence type="ECO:0000256" key="8">
    <source>
        <dbReference type="ARBA" id="ARBA00023012"/>
    </source>
</evidence>
<dbReference type="InterPro" id="IPR050482">
    <property type="entry name" value="Sensor_HK_TwoCompSys"/>
</dbReference>
<dbReference type="EMBL" id="JBHSXS010000002">
    <property type="protein sequence ID" value="MFC6879183.1"/>
    <property type="molecule type" value="Genomic_DNA"/>
</dbReference>
<feature type="domain" description="Histidine kinase/HSP90-like ATPase" evidence="10">
    <location>
        <begin position="315"/>
        <end position="405"/>
    </location>
</feature>
<keyword evidence="8" id="KW-0902">Two-component regulatory system</keyword>
<dbReference type="EC" id="2.7.13.3" evidence="2"/>
<evidence type="ECO:0000313" key="13">
    <source>
        <dbReference type="Proteomes" id="UP001596380"/>
    </source>
</evidence>
<evidence type="ECO:0000256" key="7">
    <source>
        <dbReference type="ARBA" id="ARBA00022840"/>
    </source>
</evidence>
<feature type="transmembrane region" description="Helical" evidence="9">
    <location>
        <begin position="122"/>
        <end position="140"/>
    </location>
</feature>
<organism evidence="12 13">
    <name type="scientific">Actinomadura yumaensis</name>
    <dbReference type="NCBI Taxonomy" id="111807"/>
    <lineage>
        <taxon>Bacteria</taxon>
        <taxon>Bacillati</taxon>
        <taxon>Actinomycetota</taxon>
        <taxon>Actinomycetes</taxon>
        <taxon>Streptosporangiales</taxon>
        <taxon>Thermomonosporaceae</taxon>
        <taxon>Actinomadura</taxon>
    </lineage>
</organism>
<dbReference type="Pfam" id="PF07730">
    <property type="entry name" value="HisKA_3"/>
    <property type="match status" value="1"/>
</dbReference>
<dbReference type="Pfam" id="PF02518">
    <property type="entry name" value="HATPase_c"/>
    <property type="match status" value="1"/>
</dbReference>
<dbReference type="PANTHER" id="PTHR24421:SF10">
    <property type="entry name" value="NITRATE_NITRITE SENSOR PROTEIN NARQ"/>
    <property type="match status" value="1"/>
</dbReference>